<evidence type="ECO:0000313" key="2">
    <source>
        <dbReference type="EMBL" id="KAJ8942233.1"/>
    </source>
</evidence>
<evidence type="ECO:0000313" key="3">
    <source>
        <dbReference type="Proteomes" id="UP001162162"/>
    </source>
</evidence>
<accession>A0AAV8XUK3</accession>
<feature type="region of interest" description="Disordered" evidence="1">
    <location>
        <begin position="24"/>
        <end position="66"/>
    </location>
</feature>
<feature type="compositionally biased region" description="Basic and acidic residues" evidence="1">
    <location>
        <begin position="26"/>
        <end position="37"/>
    </location>
</feature>
<proteinExistence type="predicted"/>
<gene>
    <name evidence="2" type="ORF">NQ318_003080</name>
</gene>
<keyword evidence="3" id="KW-1185">Reference proteome</keyword>
<dbReference type="EMBL" id="JAPWTK010000336">
    <property type="protein sequence ID" value="KAJ8942233.1"/>
    <property type="molecule type" value="Genomic_DNA"/>
</dbReference>
<evidence type="ECO:0000256" key="1">
    <source>
        <dbReference type="SAM" id="MobiDB-lite"/>
    </source>
</evidence>
<name>A0AAV8XUK3_9CUCU</name>
<dbReference type="AlphaFoldDB" id="A0AAV8XUK3"/>
<organism evidence="2 3">
    <name type="scientific">Aromia moschata</name>
    <dbReference type="NCBI Taxonomy" id="1265417"/>
    <lineage>
        <taxon>Eukaryota</taxon>
        <taxon>Metazoa</taxon>
        <taxon>Ecdysozoa</taxon>
        <taxon>Arthropoda</taxon>
        <taxon>Hexapoda</taxon>
        <taxon>Insecta</taxon>
        <taxon>Pterygota</taxon>
        <taxon>Neoptera</taxon>
        <taxon>Endopterygota</taxon>
        <taxon>Coleoptera</taxon>
        <taxon>Polyphaga</taxon>
        <taxon>Cucujiformia</taxon>
        <taxon>Chrysomeloidea</taxon>
        <taxon>Cerambycidae</taxon>
        <taxon>Cerambycinae</taxon>
        <taxon>Callichromatini</taxon>
        <taxon>Aromia</taxon>
    </lineage>
</organism>
<dbReference type="Proteomes" id="UP001162162">
    <property type="component" value="Unassembled WGS sequence"/>
</dbReference>
<reference evidence="2" key="1">
    <citation type="journal article" date="2023" name="Insect Mol. Biol.">
        <title>Genome sequencing provides insights into the evolution of gene families encoding plant cell wall-degrading enzymes in longhorned beetles.</title>
        <authorList>
            <person name="Shin N.R."/>
            <person name="Okamura Y."/>
            <person name="Kirsch R."/>
            <person name="Pauchet Y."/>
        </authorList>
    </citation>
    <scope>NUCLEOTIDE SEQUENCE</scope>
    <source>
        <strain evidence="2">AMC_N1</strain>
    </source>
</reference>
<protein>
    <submittedName>
        <fullName evidence="2">Uncharacterized protein</fullName>
    </submittedName>
</protein>
<sequence>MEHNEQLPFLDVLVIKNSENNLESGVPRRLEGPEKMDGSALVRGPESGSESDSWRTQNLRNGGVSTDYLPGTSCTTSFYFQQLRDVT</sequence>
<feature type="compositionally biased region" description="Polar residues" evidence="1">
    <location>
        <begin position="48"/>
        <end position="64"/>
    </location>
</feature>
<comment type="caution">
    <text evidence="2">The sequence shown here is derived from an EMBL/GenBank/DDBJ whole genome shotgun (WGS) entry which is preliminary data.</text>
</comment>